<evidence type="ECO:0000313" key="1">
    <source>
        <dbReference type="EMBL" id="PNP46398.1"/>
    </source>
</evidence>
<name>A0A2K0TLL5_9HYPO</name>
<organism evidence="1 2">
    <name type="scientific">Trichoderma gamsii</name>
    <dbReference type="NCBI Taxonomy" id="398673"/>
    <lineage>
        <taxon>Eukaryota</taxon>
        <taxon>Fungi</taxon>
        <taxon>Dikarya</taxon>
        <taxon>Ascomycota</taxon>
        <taxon>Pezizomycotina</taxon>
        <taxon>Sordariomycetes</taxon>
        <taxon>Hypocreomycetidae</taxon>
        <taxon>Hypocreales</taxon>
        <taxon>Hypocreaceae</taxon>
        <taxon>Trichoderma</taxon>
    </lineage>
</organism>
<dbReference type="EMBL" id="MTYH01000016">
    <property type="protein sequence ID" value="PNP46398.1"/>
    <property type="molecule type" value="Genomic_DNA"/>
</dbReference>
<dbReference type="AlphaFoldDB" id="A0A2K0TLL5"/>
<accession>A0A2K0TLL5</accession>
<dbReference type="OrthoDB" id="4884040at2759"/>
<comment type="caution">
    <text evidence="1">The sequence shown here is derived from an EMBL/GenBank/DDBJ whole genome shotgun (WGS) entry which is preliminary data.</text>
</comment>
<reference evidence="1 2" key="1">
    <citation type="submission" date="2017-02" db="EMBL/GenBank/DDBJ databases">
        <title>Genomes of Trichoderma spp. with biocontrol activity.</title>
        <authorList>
            <person name="Gardiner D."/>
            <person name="Kazan K."/>
            <person name="Vos C."/>
            <person name="Harvey P."/>
        </authorList>
    </citation>
    <scope>NUCLEOTIDE SEQUENCE [LARGE SCALE GENOMIC DNA]</scope>
    <source>
        <strain evidence="1 2">A5MH</strain>
    </source>
</reference>
<sequence>MSDIPPFCVYIHGCPGFHNVEISTELSFLIKGSEVLKMGENIDGIGTRVPWAELFAESMHHILLDAASDADQAKQHSWIFSDFRGRATLPAMKLPVEAYENAADSLGQPFVHVILRCKSERLNSYNRLGRSVPTTNVHEFSVFEEIWNVEEIRASRKANELEVDIGDMGAKEAAKMIFDRISTILHF</sequence>
<protein>
    <submittedName>
        <fullName evidence="1">Uncharacterized protein</fullName>
    </submittedName>
</protein>
<evidence type="ECO:0000313" key="2">
    <source>
        <dbReference type="Proteomes" id="UP000236546"/>
    </source>
</evidence>
<proteinExistence type="predicted"/>
<dbReference type="Proteomes" id="UP000236546">
    <property type="component" value="Unassembled WGS sequence"/>
</dbReference>
<gene>
    <name evidence="1" type="ORF">TGAMA5MH_02434</name>
</gene>